<dbReference type="InterPro" id="IPR012368">
    <property type="entry name" value="OxRdtase_Mopterin-bd_su_IorB"/>
</dbReference>
<dbReference type="InterPro" id="IPR036856">
    <property type="entry name" value="Ald_Oxase/Xan_DH_a/b_sf"/>
</dbReference>
<dbReference type="PIRSF" id="PIRSF036389">
    <property type="entry name" value="IOR_B"/>
    <property type="match status" value="1"/>
</dbReference>
<evidence type="ECO:0000313" key="2">
    <source>
        <dbReference type="EMBL" id="ANG63889.1"/>
    </source>
</evidence>
<reference evidence="3" key="1">
    <citation type="submission" date="2016-05" db="EMBL/GenBank/DDBJ databases">
        <authorList>
            <person name="Baek K."/>
            <person name="Yang S.-J."/>
        </authorList>
    </citation>
    <scope>NUCLEOTIDE SEQUENCE [LARGE SCALE GENOMIC DNA]</scope>
    <source>
        <strain evidence="3">ST58-10</strain>
    </source>
</reference>
<dbReference type="InterPro" id="IPR037165">
    <property type="entry name" value="AldOxase/xan_DH_Mopterin-bd_sf"/>
</dbReference>
<organism evidence="2 3">
    <name type="scientific">Marinobacterium aestuarii</name>
    <dbReference type="NCBI Taxonomy" id="1821621"/>
    <lineage>
        <taxon>Bacteria</taxon>
        <taxon>Pseudomonadati</taxon>
        <taxon>Pseudomonadota</taxon>
        <taxon>Gammaproteobacteria</taxon>
        <taxon>Oceanospirillales</taxon>
        <taxon>Oceanospirillaceae</taxon>
        <taxon>Marinobacterium</taxon>
    </lineage>
</organism>
<dbReference type="AlphaFoldDB" id="A0A1A9F299"/>
<dbReference type="EMBL" id="CP015839">
    <property type="protein sequence ID" value="ANG63889.1"/>
    <property type="molecule type" value="Genomic_DNA"/>
</dbReference>
<dbReference type="PANTHER" id="PTHR47495">
    <property type="entry name" value="ALDEHYDE DEHYDROGENASE"/>
    <property type="match status" value="1"/>
</dbReference>
<dbReference type="InterPro" id="IPR046867">
    <property type="entry name" value="AldOxase/xan_DH_MoCoBD2"/>
</dbReference>
<dbReference type="OrthoDB" id="6073217at2"/>
<dbReference type="GO" id="GO:0016491">
    <property type="term" value="F:oxidoreductase activity"/>
    <property type="evidence" value="ECO:0007669"/>
    <property type="project" value="InterPro"/>
</dbReference>
<reference evidence="2 3" key="2">
    <citation type="journal article" date="2018" name="Int. J. Syst. Evol. Microbiol.">
        <title>Marinobacterium aestuarii sp. nov., a benzene-degrading marine bacterium isolated from estuary sediment.</title>
        <authorList>
            <person name="Bae S.S."/>
            <person name="Jung J."/>
            <person name="Chung D."/>
            <person name="Baek K."/>
        </authorList>
    </citation>
    <scope>NUCLEOTIDE SEQUENCE [LARGE SCALE GENOMIC DNA]</scope>
    <source>
        <strain evidence="2 3">ST58-10</strain>
    </source>
</reference>
<evidence type="ECO:0000259" key="1">
    <source>
        <dbReference type="SMART" id="SM01008"/>
    </source>
</evidence>
<dbReference type="SMART" id="SM01008">
    <property type="entry name" value="Ald_Xan_dh_C"/>
    <property type="match status" value="1"/>
</dbReference>
<proteinExistence type="predicted"/>
<dbReference type="Gene3D" id="3.90.1170.50">
    <property type="entry name" value="Aldehyde oxidase/xanthine dehydrogenase, a/b hammerhead"/>
    <property type="match status" value="1"/>
</dbReference>
<dbReference type="Pfam" id="PF20256">
    <property type="entry name" value="MoCoBD_2"/>
    <property type="match status" value="2"/>
</dbReference>
<dbReference type="KEGG" id="mars:A8C75_16330"/>
<dbReference type="STRING" id="1821621.A8C75_16330"/>
<accession>A0A1A9F299</accession>
<dbReference type="PANTHER" id="PTHR47495:SF1">
    <property type="entry name" value="BLL3820 PROTEIN"/>
    <property type="match status" value="1"/>
</dbReference>
<dbReference type="SUPFAM" id="SSF54665">
    <property type="entry name" value="CO dehydrogenase molybdoprotein N-domain-like"/>
    <property type="match status" value="1"/>
</dbReference>
<name>A0A1A9F299_9GAMM</name>
<dbReference type="InterPro" id="IPR000674">
    <property type="entry name" value="Ald_Oxase/Xan_DH_a/b"/>
</dbReference>
<gene>
    <name evidence="2" type="ORF">A8C75_16330</name>
</gene>
<dbReference type="InterPro" id="IPR052516">
    <property type="entry name" value="N-heterocyclic_Hydroxylase"/>
</dbReference>
<dbReference type="Proteomes" id="UP000078070">
    <property type="component" value="Chromosome"/>
</dbReference>
<dbReference type="InterPro" id="IPR008274">
    <property type="entry name" value="AldOxase/xan_DH_MoCoBD1"/>
</dbReference>
<feature type="domain" description="Aldehyde oxidase/xanthine dehydrogenase a/b hammerhead" evidence="1">
    <location>
        <begin position="209"/>
        <end position="295"/>
    </location>
</feature>
<dbReference type="Pfam" id="PF02738">
    <property type="entry name" value="MoCoBD_1"/>
    <property type="match status" value="1"/>
</dbReference>
<protein>
    <submittedName>
        <fullName evidence="2">Aldehyde dehydrogenase</fullName>
    </submittedName>
</protein>
<keyword evidence="3" id="KW-1185">Reference proteome</keyword>
<dbReference type="SUPFAM" id="SSF56003">
    <property type="entry name" value="Molybdenum cofactor-binding domain"/>
    <property type="match status" value="2"/>
</dbReference>
<evidence type="ECO:0000313" key="3">
    <source>
        <dbReference type="Proteomes" id="UP000078070"/>
    </source>
</evidence>
<dbReference type="RefSeq" id="WP_067384837.1">
    <property type="nucleotide sequence ID" value="NZ_CP015839.1"/>
</dbReference>
<dbReference type="Gene3D" id="3.30.365.10">
    <property type="entry name" value="Aldehyde oxidase/xanthine dehydrogenase, molybdopterin binding domain"/>
    <property type="match status" value="4"/>
</dbReference>
<sequence length="763" mass="83020">MSDRHHLIPSRQQLLHDAGVLTIYRDPLIPPKPAPGQPGTHSDFVPTEPELFLAILDDNRIIAFNGHVDLGTGIRTSLAQIVAEELDVSAESVLMVLGDPRDVPNQGPTIASASIQISAIPLRKAAAQARHFLLTRAAAHFNVSTQALETDKGHIRLSAAPEHSISFGTLLAGQRFDLRLDDEVTLKSPASYRIVGRSSRRVDIPAKATGGLTFVHDMRLPEMLHGRVVRPPYVGRDSGDFVGTSLLEVQHDSIKDIAGIVEVVVLGDFIGIVAEREEQAAQAARQLKVKWKPIPDLPDMQDLEATLRANPATERRLKQIGDVDQALANCATTLHRTYLCSYNLHASIGPSCALADVRDGGLKVWSGTQNPHSLRADLAKLTDMDEGLIEVIRMEASGCYGRNCADDVCADAVLLSRAVGRPVRVQLTREQEHGWEPKGTAQLMDVSGGLCADKQAAAYRFRTRYPSNDAPTLALVLTGKVDASNRVFEMGDRTSVPPYLYPNLDIACDDTAPIVRSSWLRGVSALPNSFAHECFIDELASAAGADPVEFRLRHLSDPRVKALIEAVTQQAGWRPRPAGQEIQLCVNGRLKGRGFAYAHYVHSRFPGFGAAMAAWVIELEVDPATGHIQVQRILVAQDAGLMVNPAGVRHQVHGNVTQALSRSLKEDVSFDQQAVTSLEWGGYPILEFTELPEIEVLLIDRPDEPPLGVGESTSLPGPPAIANALFDATGVRFYQTPFTPQRVRAQLAQAGICSWEDQQYAAP</sequence>